<name>A0A176WAD6_MARPO</name>
<feature type="region of interest" description="Disordered" evidence="1">
    <location>
        <begin position="1"/>
        <end position="26"/>
    </location>
</feature>
<organism evidence="3 4">
    <name type="scientific">Marchantia polymorpha subsp. ruderalis</name>
    <dbReference type="NCBI Taxonomy" id="1480154"/>
    <lineage>
        <taxon>Eukaryota</taxon>
        <taxon>Viridiplantae</taxon>
        <taxon>Streptophyta</taxon>
        <taxon>Embryophyta</taxon>
        <taxon>Marchantiophyta</taxon>
        <taxon>Marchantiopsida</taxon>
        <taxon>Marchantiidae</taxon>
        <taxon>Marchantiales</taxon>
        <taxon>Marchantiaceae</taxon>
        <taxon>Marchantia</taxon>
    </lineage>
</organism>
<dbReference type="PANTHER" id="PTHR33872">
    <property type="entry name" value="DNA POLYMERASE EPSILON CATALYTIC SUBUNIT A"/>
    <property type="match status" value="1"/>
</dbReference>
<dbReference type="PANTHER" id="PTHR33872:SF2">
    <property type="entry name" value="DNA POLYMERASE EPSILON CATALYTIC SUBUNIT A"/>
    <property type="match status" value="1"/>
</dbReference>
<sequence>MGSLMAGWQTKPRNAQQAALKRSTSSMTNDEVTRYWRAKENSIKEHLEEAQMAAGFFKAYQKFEMNDDSYDIKEGAVSLLPSAPTLNGPQDAGKGRKADWWTKSKFAYLNEPPLVNEGKQNRYLAQFEVATKGRDNVIAARARCLLNANSACFYNY</sequence>
<dbReference type="AlphaFoldDB" id="A0A176WAD6"/>
<gene>
    <name evidence="3" type="ORF">AXG93_1762s1240</name>
    <name evidence="2" type="ORF">Mp_6g09190</name>
</gene>
<proteinExistence type="predicted"/>
<protein>
    <submittedName>
        <fullName evidence="3">Uncharacterized protein</fullName>
    </submittedName>
</protein>
<reference evidence="2" key="2">
    <citation type="journal article" date="2019" name="Curr. Biol.">
        <title>Chromatin organization in early land plants reveals an ancestral association between H3K27me3, transposons, and constitutive heterochromatin.</title>
        <authorList>
            <person name="Montgomery S.A."/>
            <person name="Tanizawa Y."/>
            <person name="Galik B."/>
            <person name="Wang N."/>
            <person name="Ito T."/>
            <person name="Mochizuki T."/>
            <person name="Akimcheva S."/>
            <person name="Bowman J."/>
            <person name="Cognat V."/>
            <person name="Drouard L."/>
            <person name="Ekker H."/>
            <person name="Houng S."/>
            <person name="Kohchi T."/>
            <person name="Lin S."/>
            <person name="Liu L.D."/>
            <person name="Nakamura Y."/>
            <person name="Valeeva L.R."/>
            <person name="Shakirov E.V."/>
            <person name="Shippen D.E."/>
            <person name="Wei W."/>
            <person name="Yagura M."/>
            <person name="Yamaoka S."/>
            <person name="Yamato K.T."/>
            <person name="Liu C."/>
            <person name="Berger F."/>
        </authorList>
    </citation>
    <scope>NUCLEOTIDE SEQUENCE [LARGE SCALE GENOMIC DNA]</scope>
    <source>
        <strain evidence="2">Tak-1</strain>
    </source>
</reference>
<dbReference type="Proteomes" id="UP000077202">
    <property type="component" value="Unassembled WGS sequence"/>
</dbReference>
<evidence type="ECO:0000313" key="5">
    <source>
        <dbReference type="Proteomes" id="UP001162541"/>
    </source>
</evidence>
<reference evidence="5" key="3">
    <citation type="journal article" date="2020" name="Curr. Biol.">
        <title>Chromatin organization in early land plants reveals an ancestral association between H3K27me3, transposons, and constitutive heterochromatin.</title>
        <authorList>
            <person name="Montgomery S.A."/>
            <person name="Tanizawa Y."/>
            <person name="Galik B."/>
            <person name="Wang N."/>
            <person name="Ito T."/>
            <person name="Mochizuki T."/>
            <person name="Akimcheva S."/>
            <person name="Bowman J.L."/>
            <person name="Cognat V."/>
            <person name="Marechal-Drouard L."/>
            <person name="Ekker H."/>
            <person name="Hong S.F."/>
            <person name="Kohchi T."/>
            <person name="Lin S.S."/>
            <person name="Liu L.D."/>
            <person name="Nakamura Y."/>
            <person name="Valeeva L.R."/>
            <person name="Shakirov E.V."/>
            <person name="Shippen D.E."/>
            <person name="Wei W.L."/>
            <person name="Yagura M."/>
            <person name="Yamaoka S."/>
            <person name="Yamato K.T."/>
            <person name="Liu C."/>
            <person name="Berger F."/>
        </authorList>
    </citation>
    <scope>NUCLEOTIDE SEQUENCE [LARGE SCALE GENOMIC DNA]</scope>
    <source>
        <strain evidence="5">Tak-1</strain>
    </source>
</reference>
<dbReference type="EMBL" id="LVLJ01001436">
    <property type="protein sequence ID" value="OAE29643.1"/>
    <property type="molecule type" value="Genomic_DNA"/>
</dbReference>
<evidence type="ECO:0000313" key="2">
    <source>
        <dbReference type="EMBL" id="BBN14140.1"/>
    </source>
</evidence>
<accession>A0A176WAD6</accession>
<reference evidence="3 4" key="1">
    <citation type="submission" date="2016-03" db="EMBL/GenBank/DDBJ databases">
        <title>Mechanisms controlling the formation of the plant cell surface in tip-growing cells are functionally conserved among land plants.</title>
        <authorList>
            <person name="Honkanen S."/>
            <person name="Jones V.A."/>
            <person name="Morieri G."/>
            <person name="Champion C."/>
            <person name="Hetherington A.J."/>
            <person name="Kelly S."/>
            <person name="Saint-Marcoux D."/>
            <person name="Proust H."/>
            <person name="Prescott H."/>
            <person name="Dolan L."/>
        </authorList>
    </citation>
    <scope>NUCLEOTIDE SEQUENCE [LARGE SCALE GENOMIC DNA]</scope>
    <source>
        <strain evidence="4">cv. Tak-1 and cv. Tak-2</strain>
        <tissue evidence="3">Whole gametophyte</tissue>
    </source>
</reference>
<evidence type="ECO:0000313" key="3">
    <source>
        <dbReference type="EMBL" id="OAE29643.1"/>
    </source>
</evidence>
<evidence type="ECO:0000313" key="4">
    <source>
        <dbReference type="Proteomes" id="UP000077202"/>
    </source>
</evidence>
<dbReference type="EMBL" id="AP019871">
    <property type="protein sequence ID" value="BBN14140.1"/>
    <property type="molecule type" value="Genomic_DNA"/>
</dbReference>
<keyword evidence="4" id="KW-1185">Reference proteome</keyword>
<feature type="compositionally biased region" description="Polar residues" evidence="1">
    <location>
        <begin position="11"/>
        <end position="26"/>
    </location>
</feature>
<evidence type="ECO:0000256" key="1">
    <source>
        <dbReference type="SAM" id="MobiDB-lite"/>
    </source>
</evidence>
<dbReference type="Proteomes" id="UP001162541">
    <property type="component" value="Chromosome 6"/>
</dbReference>